<keyword evidence="1 6" id="KW-0677">Repeat</keyword>
<evidence type="ECO:0000256" key="3">
    <source>
        <dbReference type="ARBA" id="ARBA00022840"/>
    </source>
</evidence>
<dbReference type="EMBL" id="WEZQ01000002">
    <property type="protein sequence ID" value="MYV16267.1"/>
    <property type="molecule type" value="Genomic_DNA"/>
</dbReference>
<feature type="compositionally biased region" description="Polar residues" evidence="9">
    <location>
        <begin position="158"/>
        <end position="171"/>
    </location>
</feature>
<dbReference type="InterPro" id="IPR004176">
    <property type="entry name" value="Clp_R_N"/>
</dbReference>
<dbReference type="Gene3D" id="1.10.1780.10">
    <property type="entry name" value="Clp, N-terminal domain"/>
    <property type="match status" value="1"/>
</dbReference>
<organism evidence="12 13">
    <name type="scientific">Furfurilactobacillus milii</name>
    <dbReference type="NCBI Taxonomy" id="2888272"/>
    <lineage>
        <taxon>Bacteria</taxon>
        <taxon>Bacillati</taxon>
        <taxon>Bacillota</taxon>
        <taxon>Bacilli</taxon>
        <taxon>Lactobacillales</taxon>
        <taxon>Lactobacillaceae</taxon>
        <taxon>Furfurilactobacillus</taxon>
    </lineage>
</organism>
<dbReference type="GO" id="GO:0005737">
    <property type="term" value="C:cytoplasm"/>
    <property type="evidence" value="ECO:0007669"/>
    <property type="project" value="TreeGrafter"/>
</dbReference>
<dbReference type="PANTHER" id="PTHR11638:SF18">
    <property type="entry name" value="HEAT SHOCK PROTEIN 104"/>
    <property type="match status" value="1"/>
</dbReference>
<dbReference type="InterPro" id="IPR050130">
    <property type="entry name" value="ClpA_ClpB"/>
</dbReference>
<evidence type="ECO:0000313" key="12">
    <source>
        <dbReference type="EMBL" id="MYV16267.1"/>
    </source>
</evidence>
<dbReference type="InterPro" id="IPR003959">
    <property type="entry name" value="ATPase_AAA_core"/>
</dbReference>
<dbReference type="InterPro" id="IPR001270">
    <property type="entry name" value="ClpA/B"/>
</dbReference>
<dbReference type="InterPro" id="IPR018368">
    <property type="entry name" value="ClpA/B_CS1"/>
</dbReference>
<dbReference type="InterPro" id="IPR028299">
    <property type="entry name" value="ClpA/B_CS2"/>
</dbReference>
<feature type="domain" description="UVR" evidence="10">
    <location>
        <begin position="427"/>
        <end position="462"/>
    </location>
</feature>
<dbReference type="SMART" id="SM01086">
    <property type="entry name" value="ClpB_D2-small"/>
    <property type="match status" value="1"/>
</dbReference>
<dbReference type="PROSITE" id="PS00870">
    <property type="entry name" value="CLPAB_1"/>
    <property type="match status" value="1"/>
</dbReference>
<proteinExistence type="inferred from homology"/>
<dbReference type="InterPro" id="IPR036628">
    <property type="entry name" value="Clp_N_dom_sf"/>
</dbReference>
<dbReference type="InterPro" id="IPR019489">
    <property type="entry name" value="Clp_ATPase_C"/>
</dbReference>
<protein>
    <submittedName>
        <fullName evidence="12">AAA domain-containing protein</fullName>
    </submittedName>
</protein>
<name>A0A6N9I0J1_9LACO</name>
<dbReference type="InterPro" id="IPR027417">
    <property type="entry name" value="P-loop_NTPase"/>
</dbReference>
<dbReference type="Pfam" id="PF00004">
    <property type="entry name" value="AAA"/>
    <property type="match status" value="1"/>
</dbReference>
<dbReference type="SUPFAM" id="SSF81923">
    <property type="entry name" value="Double Clp-N motif"/>
    <property type="match status" value="1"/>
</dbReference>
<dbReference type="OrthoDB" id="9803641at2"/>
<dbReference type="Gene3D" id="1.10.8.60">
    <property type="match status" value="1"/>
</dbReference>
<comment type="function">
    <text evidence="5">Part of a stress-induced multi-chaperone system, it is involved in the recovery of the cell from heat-induced damage, in cooperation with DnaK, DnaJ and GrpE. Acts before DnaK, in the processing of protein aggregates. Protein binding stimulates the ATPase activity; ATP hydrolysis unfolds the denatured protein aggregates, which probably helps expose new hydrophobic binding sites on the surface of ClpB-bound aggregates, contributing to the solubilization and refolding of denatured protein aggregates by DnaK.</text>
</comment>
<sequence length="832" mass="91612">MDNLFTPSAKDVLVLAQEQAKYFKHQAVGTEHLLLALTIEQNGIANKVLQQFSVTEEDVREEIERFTGYGTLTNADKDTYLPYSPKAKDILTLAGDEAKRLGSTKIGTEHLLLALLSDESILSSRILMTLNLDLAQTRKVILRKLGVADTPRRRQQMAKATNNANKQEGTPTLDSLARDLTALAADKQMDPVVGRAKEVKRVIQILSRRTKNNPVLIGEPGVGKTAIAEGLAQKIVAGDVPDDLADKRLMMLDMGSLVAGTKYRGEFEDRLKKVIEEIYNDGHVVLFIDELHTLIGAGGAEGAIDASNILKPALARGELQTIGATTLNEYQKYIESDAALERRFATVQVDEPTEDEATEILKGLKSRYEEHHQVEITDDAVEAAVKLSSRYITERFLPDKAIDLMDEAAAKVRIDASGHKTKLAKQEDKLDDLRQQKEDAIENQDFDGAAALREKEMALRKRVDKMMDDQDNEALSGQPHYELKVGEEDVAEVVSEWTGVPLTQLQKNEEARLLNLEKVLHKRVVGQDEAISAVSRAIRRARSGLKDPNRPIGSFMFLGPTGVGKTELAKALAEAMFGSEDNMIRVDMSEYQERFSSSRLIGAAPGYVGYDEGGQLTEQVRNKPYSVVLLDEAEKADTEVFNLLLQVLDDGFLTDSKGRKVDFRNTILIMTSNLGATAVRDDKEVGFGATSATDNYAAMSDKIRQALRQTFRPEFLNRIDETVVFHSLTKPELHEIVKIMAGNVLARIAEQGIKVKITPAAIDVVADAGFDPEYGARPIRRALQTQVEDQLSEALIAGQIKTNDAVTVGAKAGKITVTTKEQPAKKPTVGSK</sequence>
<dbReference type="CDD" id="cd00009">
    <property type="entry name" value="AAA"/>
    <property type="match status" value="1"/>
</dbReference>
<reference evidence="12 13" key="1">
    <citation type="journal article" date="2019" name="Appl. Environ. Microbiol.">
        <title>Genetic determinants of hydroxycinnamic acid metabolism in heterofermentative lactobacilli.</title>
        <authorList>
            <person name="Gaur G."/>
            <person name="Oh J.H."/>
            <person name="Filannino P."/>
            <person name="Gobbetti M."/>
            <person name="van Pijkeren J.P."/>
            <person name="Ganzle M.G."/>
        </authorList>
    </citation>
    <scope>NUCLEOTIDE SEQUENCE [LARGE SCALE GENOMIC DNA]</scope>
    <source>
        <strain evidence="12 13">C5</strain>
    </source>
</reference>
<dbReference type="Gene3D" id="3.40.50.300">
    <property type="entry name" value="P-loop containing nucleotide triphosphate hydrolases"/>
    <property type="match status" value="3"/>
</dbReference>
<evidence type="ECO:0000256" key="1">
    <source>
        <dbReference type="ARBA" id="ARBA00022737"/>
    </source>
</evidence>
<dbReference type="GO" id="GO:0005524">
    <property type="term" value="F:ATP binding"/>
    <property type="evidence" value="ECO:0007669"/>
    <property type="project" value="UniProtKB-KW"/>
</dbReference>
<dbReference type="PRINTS" id="PR00300">
    <property type="entry name" value="CLPPROTEASEA"/>
</dbReference>
<evidence type="ECO:0000259" key="11">
    <source>
        <dbReference type="PROSITE" id="PS51903"/>
    </source>
</evidence>
<dbReference type="Pfam" id="PF02861">
    <property type="entry name" value="Clp_N"/>
    <property type="match status" value="1"/>
</dbReference>
<evidence type="ECO:0000313" key="13">
    <source>
        <dbReference type="Proteomes" id="UP000449209"/>
    </source>
</evidence>
<dbReference type="Pfam" id="PF10431">
    <property type="entry name" value="ClpB_D2-small"/>
    <property type="match status" value="1"/>
</dbReference>
<dbReference type="Proteomes" id="UP000449209">
    <property type="component" value="Unassembled WGS sequence"/>
</dbReference>
<gene>
    <name evidence="12" type="ORF">GB993_01865</name>
</gene>
<comment type="similarity">
    <text evidence="7">Belongs to the ClpA/ClpB family.</text>
</comment>
<dbReference type="SUPFAM" id="SSF52540">
    <property type="entry name" value="P-loop containing nucleoside triphosphate hydrolases"/>
    <property type="match status" value="2"/>
</dbReference>
<dbReference type="CDD" id="cd19499">
    <property type="entry name" value="RecA-like_ClpB_Hsp104-like"/>
    <property type="match status" value="1"/>
</dbReference>
<feature type="domain" description="Clp R" evidence="11">
    <location>
        <begin position="1"/>
        <end position="147"/>
    </location>
</feature>
<evidence type="ECO:0000256" key="4">
    <source>
        <dbReference type="ARBA" id="ARBA00023186"/>
    </source>
</evidence>
<dbReference type="AlphaFoldDB" id="A0A6N9I0J1"/>
<feature type="region of interest" description="Disordered" evidence="9">
    <location>
        <begin position="152"/>
        <end position="171"/>
    </location>
</feature>
<evidence type="ECO:0000256" key="8">
    <source>
        <dbReference type="SAM" id="Coils"/>
    </source>
</evidence>
<dbReference type="FunFam" id="3.40.50.300:FF:000010">
    <property type="entry name" value="Chaperone clpB 1, putative"/>
    <property type="match status" value="1"/>
</dbReference>
<dbReference type="SMART" id="SM00382">
    <property type="entry name" value="AAA"/>
    <property type="match status" value="2"/>
</dbReference>
<evidence type="ECO:0000256" key="7">
    <source>
        <dbReference type="RuleBase" id="RU004432"/>
    </source>
</evidence>
<evidence type="ECO:0000256" key="5">
    <source>
        <dbReference type="ARBA" id="ARBA00025613"/>
    </source>
</evidence>
<dbReference type="RefSeq" id="WP_161002877.1">
    <property type="nucleotide sequence ID" value="NZ_WEZQ01000002.1"/>
</dbReference>
<dbReference type="InterPro" id="IPR041546">
    <property type="entry name" value="ClpA/ClpB_AAA_lid"/>
</dbReference>
<dbReference type="Pfam" id="PF07724">
    <property type="entry name" value="AAA_2"/>
    <property type="match status" value="1"/>
</dbReference>
<comment type="caution">
    <text evidence="12">The sequence shown here is derived from an EMBL/GenBank/DDBJ whole genome shotgun (WGS) entry which is preliminary data.</text>
</comment>
<evidence type="ECO:0000259" key="10">
    <source>
        <dbReference type="PROSITE" id="PS50151"/>
    </source>
</evidence>
<dbReference type="PROSITE" id="PS51903">
    <property type="entry name" value="CLP_R"/>
    <property type="match status" value="1"/>
</dbReference>
<dbReference type="PROSITE" id="PS50151">
    <property type="entry name" value="UVR"/>
    <property type="match status" value="1"/>
</dbReference>
<keyword evidence="8" id="KW-0175">Coiled coil</keyword>
<evidence type="ECO:0000256" key="2">
    <source>
        <dbReference type="ARBA" id="ARBA00022741"/>
    </source>
</evidence>
<accession>A0A6N9I0J1</accession>
<dbReference type="GO" id="GO:0034605">
    <property type="term" value="P:cellular response to heat"/>
    <property type="evidence" value="ECO:0007669"/>
    <property type="project" value="TreeGrafter"/>
</dbReference>
<dbReference type="PROSITE" id="PS00871">
    <property type="entry name" value="CLPAB_2"/>
    <property type="match status" value="1"/>
</dbReference>
<dbReference type="Pfam" id="PF17871">
    <property type="entry name" value="AAA_lid_9"/>
    <property type="match status" value="1"/>
</dbReference>
<keyword evidence="4 7" id="KW-0143">Chaperone</keyword>
<evidence type="ECO:0000256" key="9">
    <source>
        <dbReference type="SAM" id="MobiDB-lite"/>
    </source>
</evidence>
<dbReference type="InterPro" id="IPR003593">
    <property type="entry name" value="AAA+_ATPase"/>
</dbReference>
<keyword evidence="3 7" id="KW-0067">ATP-binding</keyword>
<evidence type="ECO:0000256" key="6">
    <source>
        <dbReference type="PROSITE-ProRule" id="PRU01251"/>
    </source>
</evidence>
<dbReference type="PANTHER" id="PTHR11638">
    <property type="entry name" value="ATP-DEPENDENT CLP PROTEASE"/>
    <property type="match status" value="1"/>
</dbReference>
<keyword evidence="2 7" id="KW-0547">Nucleotide-binding</keyword>
<feature type="coiled-coil region" evidence="8">
    <location>
        <begin position="416"/>
        <end position="469"/>
    </location>
</feature>
<dbReference type="FunFam" id="3.40.50.300:FF:000025">
    <property type="entry name" value="ATP-dependent Clp protease subunit"/>
    <property type="match status" value="1"/>
</dbReference>
<dbReference type="GO" id="GO:0016887">
    <property type="term" value="F:ATP hydrolysis activity"/>
    <property type="evidence" value="ECO:0007669"/>
    <property type="project" value="InterPro"/>
</dbReference>
<dbReference type="InterPro" id="IPR001943">
    <property type="entry name" value="UVR_dom"/>
</dbReference>